<dbReference type="OrthoDB" id="7914675at2"/>
<evidence type="ECO:0000313" key="1">
    <source>
        <dbReference type="EMBL" id="RCS24437.1"/>
    </source>
</evidence>
<keyword evidence="2" id="KW-1185">Reference proteome</keyword>
<dbReference type="EMBL" id="QOZG01000003">
    <property type="protein sequence ID" value="RCS24437.1"/>
    <property type="molecule type" value="Genomic_DNA"/>
</dbReference>
<evidence type="ECO:0000313" key="2">
    <source>
        <dbReference type="Proteomes" id="UP000253420"/>
    </source>
</evidence>
<accession>A0A368K4W9</accession>
<dbReference type="Gene3D" id="3.40.50.1220">
    <property type="entry name" value="TPP-binding domain"/>
    <property type="match status" value="1"/>
</dbReference>
<dbReference type="SUPFAM" id="SSF52467">
    <property type="entry name" value="DHS-like NAD/FAD-binding domain"/>
    <property type="match status" value="1"/>
</dbReference>
<sequence>MSVAWVGSQAVFLSDAIQHAAKLLASSRCPVISFDADVHGTRSVIALAEKLGAAYDHIRGRELLNEVALFTSHGGMFTTPGEVRRRADLIILVGDLPASHHELILSWASAQPDLAGKQSRRWFHLEGGEAVSGGKDAEGELSRQVKAVILSAEAASLGTAVALLRAELAGRRTATPITNLDSLKKALAEADFPVFVFSGNTEEPTSLAMLQGLVADLNRSKRASSLFLPSDDAAWGAVLTSVWMTGFPPRTGFPNGAPVYDPERWDIQRMLRDKEADLHLWISPGDEIPAKQGRIPLVALAHTASPVAGAAVTISIAAPGIDHDCVAYSSRTGTFRATRASAPSDRPAIAGIVRQLAQALPSGEAESC</sequence>
<dbReference type="InterPro" id="IPR029035">
    <property type="entry name" value="DHS-like_NAD/FAD-binding_dom"/>
</dbReference>
<gene>
    <name evidence="1" type="ORF">DUT91_09200</name>
</gene>
<proteinExistence type="predicted"/>
<protein>
    <submittedName>
        <fullName evidence="1">Tungsten formylmethanofuran dehydrogenase</fullName>
    </submittedName>
</protein>
<dbReference type="AlphaFoldDB" id="A0A368K4W9"/>
<comment type="caution">
    <text evidence="1">The sequence shown here is derived from an EMBL/GenBank/DDBJ whole genome shotgun (WGS) entry which is preliminary data.</text>
</comment>
<organism evidence="1 2">
    <name type="scientific">Phyllobacterium salinisoli</name>
    <dbReference type="NCBI Taxonomy" id="1899321"/>
    <lineage>
        <taxon>Bacteria</taxon>
        <taxon>Pseudomonadati</taxon>
        <taxon>Pseudomonadota</taxon>
        <taxon>Alphaproteobacteria</taxon>
        <taxon>Hyphomicrobiales</taxon>
        <taxon>Phyllobacteriaceae</taxon>
        <taxon>Phyllobacterium</taxon>
    </lineage>
</organism>
<name>A0A368K4W9_9HYPH</name>
<dbReference type="Proteomes" id="UP000253420">
    <property type="component" value="Unassembled WGS sequence"/>
</dbReference>
<reference evidence="1 2" key="1">
    <citation type="submission" date="2018-07" db="EMBL/GenBank/DDBJ databases">
        <title>The draft genome of Phyllobacterium salinisoli.</title>
        <authorList>
            <person name="Liu L."/>
            <person name="Li L."/>
            <person name="Zhang X."/>
            <person name="Liang L."/>
        </authorList>
    </citation>
    <scope>NUCLEOTIDE SEQUENCE [LARGE SCALE GENOMIC DNA]</scope>
    <source>
        <strain evidence="1 2">LLAN61</strain>
    </source>
</reference>